<accession>A0ABW2G5K2</accession>
<dbReference type="SUPFAM" id="SSF50965">
    <property type="entry name" value="Galactose oxidase, central domain"/>
    <property type="match status" value="1"/>
</dbReference>
<proteinExistence type="predicted"/>
<gene>
    <name evidence="2" type="ORF">ACFQMG_34850</name>
</gene>
<sequence length="386" mass="39054">APPDGAGPVPAAAGPVPAAAGWHVRPAAPAVRNQELRAVAALDARTAWAVGNEDTGPGSVPLVERFDGRAWRRVTVPAATGGLDAVLPLGPADVWAVGSRADDPDDPPGPADPADGDDPGGPGRGLALHFDGRAWREVPLPAEPAGRAAHPFALAADAAGLWAVGASAADRTAQPRPLALRWDGTAWRRAPLPGPGGDAVLLAAAPDRAGGLWAGGVAYDPDGTGRPLTLHRDGAGWHQVDAPSPAGRTSTLEAVAAFAPDDVWAAGGTGPSDDPARPFLLHWDGTRWQDAALPAGTGGVLHALAAADDGTLWAAGEQPADATPGFTLRRRAGVWSHRSADRTPAGDGASLLAVAAVPGTGAAWAVGSTLPQQQDSWHPVIEAYRP</sequence>
<reference evidence="3" key="1">
    <citation type="journal article" date="2019" name="Int. J. Syst. Evol. Microbiol.">
        <title>The Global Catalogue of Microorganisms (GCM) 10K type strain sequencing project: providing services to taxonomists for standard genome sequencing and annotation.</title>
        <authorList>
            <consortium name="The Broad Institute Genomics Platform"/>
            <consortium name="The Broad Institute Genome Sequencing Center for Infectious Disease"/>
            <person name="Wu L."/>
            <person name="Ma J."/>
        </authorList>
    </citation>
    <scope>NUCLEOTIDE SEQUENCE [LARGE SCALE GENOMIC DNA]</scope>
    <source>
        <strain evidence="3">CGMCC 1.12859</strain>
    </source>
</reference>
<dbReference type="EMBL" id="JBHTAJ010000116">
    <property type="protein sequence ID" value="MFC7184741.1"/>
    <property type="molecule type" value="Genomic_DNA"/>
</dbReference>
<dbReference type="InterPro" id="IPR011043">
    <property type="entry name" value="Gal_Oxase/kelch_b-propeller"/>
</dbReference>
<dbReference type="RefSeq" id="WP_380232905.1">
    <property type="nucleotide sequence ID" value="NZ_JBHTAJ010000116.1"/>
</dbReference>
<feature type="non-terminal residue" evidence="2">
    <location>
        <position position="1"/>
    </location>
</feature>
<name>A0ABW2G5K2_9ACTN</name>
<evidence type="ECO:0000313" key="2">
    <source>
        <dbReference type="EMBL" id="MFC7184741.1"/>
    </source>
</evidence>
<dbReference type="Proteomes" id="UP001596435">
    <property type="component" value="Unassembled WGS sequence"/>
</dbReference>
<evidence type="ECO:0000256" key="1">
    <source>
        <dbReference type="SAM" id="MobiDB-lite"/>
    </source>
</evidence>
<comment type="caution">
    <text evidence="2">The sequence shown here is derived from an EMBL/GenBank/DDBJ whole genome shotgun (WGS) entry which is preliminary data.</text>
</comment>
<protein>
    <recommendedName>
        <fullName evidence="4">PIG-L family deacetylase</fullName>
    </recommendedName>
</protein>
<organism evidence="2 3">
    <name type="scientific">Kitasatospora paranensis</name>
    <dbReference type="NCBI Taxonomy" id="258053"/>
    <lineage>
        <taxon>Bacteria</taxon>
        <taxon>Bacillati</taxon>
        <taxon>Actinomycetota</taxon>
        <taxon>Actinomycetes</taxon>
        <taxon>Kitasatosporales</taxon>
        <taxon>Streptomycetaceae</taxon>
        <taxon>Kitasatospora</taxon>
    </lineage>
</organism>
<keyword evidence="3" id="KW-1185">Reference proteome</keyword>
<evidence type="ECO:0008006" key="4">
    <source>
        <dbReference type="Google" id="ProtNLM"/>
    </source>
</evidence>
<evidence type="ECO:0000313" key="3">
    <source>
        <dbReference type="Proteomes" id="UP001596435"/>
    </source>
</evidence>
<feature type="region of interest" description="Disordered" evidence="1">
    <location>
        <begin position="96"/>
        <end position="126"/>
    </location>
</feature>